<evidence type="ECO:0000313" key="2">
    <source>
        <dbReference type="EMBL" id="KAG0453551.1"/>
    </source>
</evidence>
<proteinExistence type="inferred from homology"/>
<evidence type="ECO:0000313" key="3">
    <source>
        <dbReference type="Proteomes" id="UP000639772"/>
    </source>
</evidence>
<dbReference type="InterPro" id="IPR025659">
    <property type="entry name" value="Tubby-like_C"/>
</dbReference>
<dbReference type="InterPro" id="IPR007612">
    <property type="entry name" value="LOR"/>
</dbReference>
<dbReference type="InterPro" id="IPR038595">
    <property type="entry name" value="LOR_sf"/>
</dbReference>
<dbReference type="OrthoDB" id="97518at2759"/>
<dbReference type="Pfam" id="PF04525">
    <property type="entry name" value="LOR"/>
    <property type="match status" value="1"/>
</dbReference>
<comment type="similarity">
    <text evidence="1">Belongs to the LOR family.</text>
</comment>
<dbReference type="Proteomes" id="UP000639772">
    <property type="component" value="Unassembled WGS sequence"/>
</dbReference>
<gene>
    <name evidence="2" type="ORF">HPP92_024855</name>
</gene>
<comment type="caution">
    <text evidence="2">The sequence shown here is derived from an EMBL/GenBank/DDBJ whole genome shotgun (WGS) entry which is preliminary data.</text>
</comment>
<sequence>MDPHSKASPPPPSSTHLVVINPMFCVPYPLNLAFTTKTPQHKSGELAAVDSAGNIVFQSKASSFGFTQLIDGSGHTLLTMKSKFWSFRERWQAFAGDSTKTNDLIFSIRRSSALQFHDDWLVFLSGNTREKVCDFKITGNYRKKNYTIYRGDSSSVIAQLRKKHGLNLTIHKHAFGVTISPCCDYSFVAALIAIFHIIYVVNKRLERGPEQRPERRPQLRLERRPQLRLERLPQLPYRDGSQVMSSSLLSLVVFVN</sequence>
<dbReference type="Gene3D" id="2.40.160.200">
    <property type="entry name" value="LURP1-related"/>
    <property type="match status" value="1"/>
</dbReference>
<accession>A0A835UBS1</accession>
<evidence type="ECO:0000256" key="1">
    <source>
        <dbReference type="ARBA" id="ARBA00005437"/>
    </source>
</evidence>
<protein>
    <submittedName>
        <fullName evidence="2">Uncharacterized protein</fullName>
    </submittedName>
</protein>
<organism evidence="2 3">
    <name type="scientific">Vanilla planifolia</name>
    <name type="common">Vanilla</name>
    <dbReference type="NCBI Taxonomy" id="51239"/>
    <lineage>
        <taxon>Eukaryota</taxon>
        <taxon>Viridiplantae</taxon>
        <taxon>Streptophyta</taxon>
        <taxon>Embryophyta</taxon>
        <taxon>Tracheophyta</taxon>
        <taxon>Spermatophyta</taxon>
        <taxon>Magnoliopsida</taxon>
        <taxon>Liliopsida</taxon>
        <taxon>Asparagales</taxon>
        <taxon>Orchidaceae</taxon>
        <taxon>Vanilloideae</taxon>
        <taxon>Vanilleae</taxon>
        <taxon>Vanilla</taxon>
    </lineage>
</organism>
<dbReference type="PANTHER" id="PTHR31087">
    <property type="match status" value="1"/>
</dbReference>
<reference evidence="2 3" key="1">
    <citation type="journal article" date="2020" name="Nat. Food">
        <title>A phased Vanilla planifolia genome enables genetic improvement of flavour and production.</title>
        <authorList>
            <person name="Hasing T."/>
            <person name="Tang H."/>
            <person name="Brym M."/>
            <person name="Khazi F."/>
            <person name="Huang T."/>
            <person name="Chambers A.H."/>
        </authorList>
    </citation>
    <scope>NUCLEOTIDE SEQUENCE [LARGE SCALE GENOMIC DNA]</scope>
    <source>
        <tissue evidence="2">Leaf</tissue>
    </source>
</reference>
<name>A0A835UBS1_VANPL</name>
<dbReference type="AlphaFoldDB" id="A0A835UBS1"/>
<dbReference type="PANTHER" id="PTHR31087:SF58">
    <property type="entry name" value="OS07G0230700 PROTEIN"/>
    <property type="match status" value="1"/>
</dbReference>
<dbReference type="SUPFAM" id="SSF54518">
    <property type="entry name" value="Tubby C-terminal domain-like"/>
    <property type="match status" value="1"/>
</dbReference>
<dbReference type="EMBL" id="JADCNM010000014">
    <property type="protein sequence ID" value="KAG0453551.1"/>
    <property type="molecule type" value="Genomic_DNA"/>
</dbReference>